<protein>
    <recommendedName>
        <fullName evidence="2">Phospholipase/carboxylesterase/thioesterase domain-containing protein</fullName>
    </recommendedName>
</protein>
<dbReference type="InterPro" id="IPR003140">
    <property type="entry name" value="PLipase/COase/thioEstase"/>
</dbReference>
<dbReference type="InterPro" id="IPR029058">
    <property type="entry name" value="AB_hydrolase_fold"/>
</dbReference>
<dbReference type="GO" id="GO:0008474">
    <property type="term" value="F:palmitoyl-(protein) hydrolase activity"/>
    <property type="evidence" value="ECO:0007669"/>
    <property type="project" value="TreeGrafter"/>
</dbReference>
<accession>A0A0F4ZBC1</accession>
<comment type="caution">
    <text evidence="3">The sequence shown here is derived from an EMBL/GenBank/DDBJ whole genome shotgun (WGS) entry which is preliminary data.</text>
</comment>
<dbReference type="GO" id="GO:0052689">
    <property type="term" value="F:carboxylic ester hydrolase activity"/>
    <property type="evidence" value="ECO:0007669"/>
    <property type="project" value="TreeGrafter"/>
</dbReference>
<proteinExistence type="inferred from homology"/>
<evidence type="ECO:0000259" key="2">
    <source>
        <dbReference type="Pfam" id="PF02230"/>
    </source>
</evidence>
<dbReference type="Gene3D" id="3.40.50.1820">
    <property type="entry name" value="alpha/beta hydrolase"/>
    <property type="match status" value="1"/>
</dbReference>
<dbReference type="PANTHER" id="PTHR10655">
    <property type="entry name" value="LYSOPHOSPHOLIPASE-RELATED"/>
    <property type="match status" value="1"/>
</dbReference>
<evidence type="ECO:0000313" key="3">
    <source>
        <dbReference type="EMBL" id="KKA27847.1"/>
    </source>
</evidence>
<dbReference type="AlphaFoldDB" id="A0A0F4ZBC1"/>
<keyword evidence="4" id="KW-1185">Reference proteome</keyword>
<dbReference type="PANTHER" id="PTHR10655:SF67">
    <property type="entry name" value="PHOSPHOLIPASE_CARBOXYLESTERASE SUPERFAMILY (AFU_ORTHOLOGUE AFUA_5G09340)"/>
    <property type="match status" value="1"/>
</dbReference>
<evidence type="ECO:0000313" key="4">
    <source>
        <dbReference type="Proteomes" id="UP000033483"/>
    </source>
</evidence>
<dbReference type="OrthoDB" id="437457at2759"/>
<name>A0A0F4ZBC1_9PEZI</name>
<dbReference type="EMBL" id="LAEV01001554">
    <property type="protein sequence ID" value="KKA27847.1"/>
    <property type="molecule type" value="Genomic_DNA"/>
</dbReference>
<feature type="domain" description="Phospholipase/carboxylesterase/thioesterase" evidence="2">
    <location>
        <begin position="29"/>
        <end position="179"/>
    </location>
</feature>
<dbReference type="InterPro" id="IPR050565">
    <property type="entry name" value="LYPA1-2/EST-like"/>
</dbReference>
<dbReference type="SUPFAM" id="SSF53474">
    <property type="entry name" value="alpha/beta-Hydrolases"/>
    <property type="match status" value="1"/>
</dbReference>
<organism evidence="3 4">
    <name type="scientific">Thielaviopsis punctulata</name>
    <dbReference type="NCBI Taxonomy" id="72032"/>
    <lineage>
        <taxon>Eukaryota</taxon>
        <taxon>Fungi</taxon>
        <taxon>Dikarya</taxon>
        <taxon>Ascomycota</taxon>
        <taxon>Pezizomycotina</taxon>
        <taxon>Sordariomycetes</taxon>
        <taxon>Hypocreomycetidae</taxon>
        <taxon>Microascales</taxon>
        <taxon>Ceratocystidaceae</taxon>
        <taxon>Thielaviopsis</taxon>
    </lineage>
</organism>
<comment type="similarity">
    <text evidence="1">Belongs to the AB hydrolase superfamily. AB hydrolase 2 family.</text>
</comment>
<dbReference type="Proteomes" id="UP000033483">
    <property type="component" value="Unassembled WGS sequence"/>
</dbReference>
<dbReference type="Pfam" id="PF02230">
    <property type="entry name" value="Abhydrolase_2"/>
    <property type="match status" value="1"/>
</dbReference>
<evidence type="ECO:0000256" key="1">
    <source>
        <dbReference type="ARBA" id="ARBA00006499"/>
    </source>
</evidence>
<dbReference type="GO" id="GO:0005737">
    <property type="term" value="C:cytoplasm"/>
    <property type="evidence" value="ECO:0007669"/>
    <property type="project" value="TreeGrafter"/>
</dbReference>
<sequence>MASTKVPSEEDFSTLSLPHSLHFHSRPSTTSIILFFHGLGDSHLSFSAFARSLNIPNTLSITPRGPSPLPAFLADDSDSTASPGHFHWGDDVLLSASGTLDPDPGFTHALGRVWNDLIRAILIRKCGWTTRDILLFGYGQGGSFALALALYAARQEDGGAFQGVVSLGGPMPMSAATERGRVDASVLMVQVGEEEEEVAKRHFTGVQVVKWKRREVDMPRNREEMLPIMQFIASSLRRGW</sequence>
<reference evidence="3 4" key="1">
    <citation type="submission" date="2015-03" db="EMBL/GenBank/DDBJ databases">
        <authorList>
            <person name="Radwan O."/>
            <person name="Al-Naeli F.A."/>
            <person name="Rendon G.A."/>
            <person name="Fields C."/>
        </authorList>
    </citation>
    <scope>NUCLEOTIDE SEQUENCE [LARGE SCALE GENOMIC DNA]</scope>
    <source>
        <strain evidence="3">CR-DP1</strain>
    </source>
</reference>
<gene>
    <name evidence="3" type="ORF">TD95_003238</name>
</gene>